<evidence type="ECO:0000313" key="2">
    <source>
        <dbReference type="Proteomes" id="UP000828390"/>
    </source>
</evidence>
<dbReference type="AlphaFoldDB" id="A0A9D3Z4K5"/>
<keyword evidence="2" id="KW-1185">Reference proteome</keyword>
<gene>
    <name evidence="1" type="ORF">DPMN_069565</name>
</gene>
<dbReference type="Proteomes" id="UP000828390">
    <property type="component" value="Unassembled WGS sequence"/>
</dbReference>
<dbReference type="EMBL" id="JAIWYP010000014">
    <property type="protein sequence ID" value="KAH3710099.1"/>
    <property type="molecule type" value="Genomic_DNA"/>
</dbReference>
<proteinExistence type="predicted"/>
<organism evidence="1 2">
    <name type="scientific">Dreissena polymorpha</name>
    <name type="common">Zebra mussel</name>
    <name type="synonym">Mytilus polymorpha</name>
    <dbReference type="NCBI Taxonomy" id="45954"/>
    <lineage>
        <taxon>Eukaryota</taxon>
        <taxon>Metazoa</taxon>
        <taxon>Spiralia</taxon>
        <taxon>Lophotrochozoa</taxon>
        <taxon>Mollusca</taxon>
        <taxon>Bivalvia</taxon>
        <taxon>Autobranchia</taxon>
        <taxon>Heteroconchia</taxon>
        <taxon>Euheterodonta</taxon>
        <taxon>Imparidentia</taxon>
        <taxon>Neoheterodontei</taxon>
        <taxon>Myida</taxon>
        <taxon>Dreissenoidea</taxon>
        <taxon>Dreissenidae</taxon>
        <taxon>Dreissena</taxon>
    </lineage>
</organism>
<comment type="caution">
    <text evidence="1">The sequence shown here is derived from an EMBL/GenBank/DDBJ whole genome shotgun (WGS) entry which is preliminary data.</text>
</comment>
<accession>A0A9D3Z4K5</accession>
<protein>
    <submittedName>
        <fullName evidence="1">Uncharacterized protein</fullName>
    </submittedName>
</protein>
<evidence type="ECO:0000313" key="1">
    <source>
        <dbReference type="EMBL" id="KAH3710099.1"/>
    </source>
</evidence>
<name>A0A9D3Z4K5_DREPO</name>
<reference evidence="1" key="1">
    <citation type="journal article" date="2019" name="bioRxiv">
        <title>The Genome of the Zebra Mussel, Dreissena polymorpha: A Resource for Invasive Species Research.</title>
        <authorList>
            <person name="McCartney M.A."/>
            <person name="Auch B."/>
            <person name="Kono T."/>
            <person name="Mallez S."/>
            <person name="Zhang Y."/>
            <person name="Obille A."/>
            <person name="Becker A."/>
            <person name="Abrahante J.E."/>
            <person name="Garbe J."/>
            <person name="Badalamenti J.P."/>
            <person name="Herman A."/>
            <person name="Mangelson H."/>
            <person name="Liachko I."/>
            <person name="Sullivan S."/>
            <person name="Sone E.D."/>
            <person name="Koren S."/>
            <person name="Silverstein K.A.T."/>
            <person name="Beckman K.B."/>
            <person name="Gohl D.M."/>
        </authorList>
    </citation>
    <scope>NUCLEOTIDE SEQUENCE</scope>
    <source>
        <strain evidence="1">Duluth1</strain>
        <tissue evidence="1">Whole animal</tissue>
    </source>
</reference>
<sequence>MSCLVYLAVAEQCTVDTDCVSTLCSAGSKVICQHPDGAGIVTKGGLCTCAQGTGECIRASDCYGNLALALRCPDEQRHCYDNKCICDRFIGLKVLKLIYVK</sequence>
<reference evidence="1" key="2">
    <citation type="submission" date="2020-11" db="EMBL/GenBank/DDBJ databases">
        <authorList>
            <person name="McCartney M.A."/>
            <person name="Auch B."/>
            <person name="Kono T."/>
            <person name="Mallez S."/>
            <person name="Becker A."/>
            <person name="Gohl D.M."/>
            <person name="Silverstein K.A.T."/>
            <person name="Koren S."/>
            <person name="Bechman K.B."/>
            <person name="Herman A."/>
            <person name="Abrahante J.E."/>
            <person name="Garbe J."/>
        </authorList>
    </citation>
    <scope>NUCLEOTIDE SEQUENCE</scope>
    <source>
        <strain evidence="1">Duluth1</strain>
        <tissue evidence="1">Whole animal</tissue>
    </source>
</reference>